<organism evidence="2 3">
    <name type="scientific">Sousa chinensis</name>
    <name type="common">Indo-pacific humpbacked dolphin</name>
    <name type="synonym">Steno chinensis</name>
    <dbReference type="NCBI Taxonomy" id="103600"/>
    <lineage>
        <taxon>Eukaryota</taxon>
        <taxon>Metazoa</taxon>
        <taxon>Chordata</taxon>
        <taxon>Craniata</taxon>
        <taxon>Vertebrata</taxon>
        <taxon>Euteleostomi</taxon>
        <taxon>Mammalia</taxon>
        <taxon>Eutheria</taxon>
        <taxon>Laurasiatheria</taxon>
        <taxon>Artiodactyla</taxon>
        <taxon>Whippomorpha</taxon>
        <taxon>Cetacea</taxon>
        <taxon>Odontoceti</taxon>
        <taxon>Delphinidae</taxon>
        <taxon>Sousa</taxon>
    </lineage>
</organism>
<feature type="non-terminal residue" evidence="2">
    <location>
        <position position="64"/>
    </location>
</feature>
<accession>A0A484H132</accession>
<keyword evidence="3" id="KW-1185">Reference proteome</keyword>
<feature type="chain" id="PRO_5019781728" description="G-protein coupled receptors family 1 profile domain-containing protein" evidence="1">
    <location>
        <begin position="18"/>
        <end position="64"/>
    </location>
</feature>
<sequence>MSCLFLIDLALIGTSVSKMDIDSFSGRRNISHIDCGTQIFFFLALGMSKCVLTLMAYDLNVVIC</sequence>
<name>A0A484H132_SOUCH</name>
<reference evidence="2 3" key="1">
    <citation type="journal article" date="2018" name="Genomics">
        <title>Molecular footprints of inshore aquatic adaptation in Indo-Pacific humpback dolphin (Sousa chinensis).</title>
        <authorList>
            <person name="Ming Y."/>
            <person name="Jian J."/>
            <person name="Yu F."/>
            <person name="Yu X."/>
            <person name="Wang J."/>
            <person name="Liu W."/>
        </authorList>
    </citation>
    <scope>NUCLEOTIDE SEQUENCE [LARGE SCALE GENOMIC DNA]</scope>
    <source>
        <strain evidence="2">MY-2018</strain>
        <tissue evidence="2">Skin</tissue>
    </source>
</reference>
<evidence type="ECO:0000313" key="3">
    <source>
        <dbReference type="Proteomes" id="UP000295264"/>
    </source>
</evidence>
<protein>
    <recommendedName>
        <fullName evidence="4">G-protein coupled receptors family 1 profile domain-containing protein</fullName>
    </recommendedName>
</protein>
<evidence type="ECO:0008006" key="4">
    <source>
        <dbReference type="Google" id="ProtNLM"/>
    </source>
</evidence>
<dbReference type="EMBL" id="QWLN02001874">
    <property type="protein sequence ID" value="TEA41010.1"/>
    <property type="molecule type" value="Genomic_DNA"/>
</dbReference>
<keyword evidence="1" id="KW-0732">Signal</keyword>
<evidence type="ECO:0000313" key="2">
    <source>
        <dbReference type="EMBL" id="TEA41010.1"/>
    </source>
</evidence>
<feature type="signal peptide" evidence="1">
    <location>
        <begin position="1"/>
        <end position="17"/>
    </location>
</feature>
<dbReference type="Proteomes" id="UP000295264">
    <property type="component" value="Unassembled WGS sequence"/>
</dbReference>
<gene>
    <name evidence="2" type="ORF">DBR06_SOUSAS9010043</name>
</gene>
<evidence type="ECO:0000256" key="1">
    <source>
        <dbReference type="SAM" id="SignalP"/>
    </source>
</evidence>
<proteinExistence type="predicted"/>
<comment type="caution">
    <text evidence="2">The sequence shown here is derived from an EMBL/GenBank/DDBJ whole genome shotgun (WGS) entry which is preliminary data.</text>
</comment>
<dbReference type="AlphaFoldDB" id="A0A484H132"/>